<dbReference type="EMBL" id="GL698495">
    <property type="protein sequence ID" value="EFY89828.1"/>
    <property type="molecule type" value="Genomic_DNA"/>
</dbReference>
<dbReference type="HOGENOM" id="CLU_1938643_0_0_1"/>
<dbReference type="KEGG" id="maw:19248348"/>
<feature type="domain" description="Calcium-mediated lectin" evidence="1">
    <location>
        <begin position="29"/>
        <end position="123"/>
    </location>
</feature>
<dbReference type="Proteomes" id="UP000002499">
    <property type="component" value="Unassembled WGS sequence"/>
</dbReference>
<dbReference type="Pfam" id="PF07472">
    <property type="entry name" value="PA-IIL"/>
    <property type="match status" value="1"/>
</dbReference>
<dbReference type="InterPro" id="IPR010907">
    <property type="entry name" value="Ca-mediated_lectin"/>
</dbReference>
<dbReference type="OMA" id="MAGNNTY"/>
<sequence>MAGNNTYVRITGNVAEINFGDEWGSQNLKVKANSRSVQYVRIKVDNEEFEASGSGEGNTIIFDRKLGTPCKKISATFEYQTENGGKLQSKLRSGGPYDIGRYKTLIVVAENGDDADYNDVIFEISGYSKQ</sequence>
<evidence type="ECO:0000313" key="3">
    <source>
        <dbReference type="Proteomes" id="UP000002499"/>
    </source>
</evidence>
<gene>
    <name evidence="2" type="ORF">MAC_04037</name>
</gene>
<dbReference type="InterPro" id="IPR036684">
    <property type="entry name" value="Ca_lectin_sf"/>
</dbReference>
<dbReference type="eggNOG" id="ENOG502T50A">
    <property type="taxonomic scope" value="Eukaryota"/>
</dbReference>
<dbReference type="GeneID" id="19248348"/>
<dbReference type="InParanoid" id="E9E2D9"/>
<evidence type="ECO:0000313" key="2">
    <source>
        <dbReference type="EMBL" id="EFY89828.1"/>
    </source>
</evidence>
<name>E9E2D9_METAQ</name>
<accession>E9E2D9</accession>
<evidence type="ECO:0000259" key="1">
    <source>
        <dbReference type="Pfam" id="PF07472"/>
    </source>
</evidence>
<reference evidence="2 3" key="1">
    <citation type="journal article" date="2011" name="PLoS Genet.">
        <title>Genome sequencing and comparative transcriptomics of the model entomopathogenic fungi Metarhizium anisopliae and M. acridum.</title>
        <authorList>
            <person name="Gao Q."/>
            <person name="Jin K."/>
            <person name="Ying S.H."/>
            <person name="Zhang Y."/>
            <person name="Xiao G."/>
            <person name="Shang Y."/>
            <person name="Duan Z."/>
            <person name="Hu X."/>
            <person name="Xie X.Q."/>
            <person name="Zhou G."/>
            <person name="Peng G."/>
            <person name="Luo Z."/>
            <person name="Huang W."/>
            <person name="Wang B."/>
            <person name="Fang W."/>
            <person name="Wang S."/>
            <person name="Zhong Y."/>
            <person name="Ma L.J."/>
            <person name="St Leger R.J."/>
            <person name="Zhao G.P."/>
            <person name="Pei Y."/>
            <person name="Feng M.G."/>
            <person name="Xia Y."/>
            <person name="Wang C."/>
        </authorList>
    </citation>
    <scope>NUCLEOTIDE SEQUENCE [LARGE SCALE GENOMIC DNA]</scope>
    <source>
        <strain evidence="2 3">CQMa 102</strain>
    </source>
</reference>
<dbReference type="Gene3D" id="2.60.120.400">
    <property type="entry name" value="Calcium-mediated lectin"/>
    <property type="match status" value="1"/>
</dbReference>
<organism evidence="3">
    <name type="scientific">Metarhizium acridum (strain CQMa 102)</name>
    <dbReference type="NCBI Taxonomy" id="655827"/>
    <lineage>
        <taxon>Eukaryota</taxon>
        <taxon>Fungi</taxon>
        <taxon>Dikarya</taxon>
        <taxon>Ascomycota</taxon>
        <taxon>Pezizomycotina</taxon>
        <taxon>Sordariomycetes</taxon>
        <taxon>Hypocreomycetidae</taxon>
        <taxon>Hypocreales</taxon>
        <taxon>Clavicipitaceae</taxon>
        <taxon>Metarhizium</taxon>
    </lineage>
</organism>
<protein>
    <recommendedName>
        <fullName evidence="1">Calcium-mediated lectin domain-containing protein</fullName>
    </recommendedName>
</protein>
<proteinExistence type="predicted"/>
<dbReference type="AlphaFoldDB" id="E9E2D9"/>
<dbReference type="OrthoDB" id="4936692at2759"/>
<keyword evidence="3" id="KW-1185">Reference proteome</keyword>